<dbReference type="AlphaFoldDB" id="X0XZ67"/>
<comment type="caution">
    <text evidence="1">The sequence shown here is derived from an EMBL/GenBank/DDBJ whole genome shotgun (WGS) entry which is preliminary data.</text>
</comment>
<dbReference type="EMBL" id="BARS01050464">
    <property type="protein sequence ID" value="GAG48680.1"/>
    <property type="molecule type" value="Genomic_DNA"/>
</dbReference>
<name>X0XZ67_9ZZZZ</name>
<protein>
    <submittedName>
        <fullName evidence="1">Uncharacterized protein</fullName>
    </submittedName>
</protein>
<evidence type="ECO:0000313" key="1">
    <source>
        <dbReference type="EMBL" id="GAG48680.1"/>
    </source>
</evidence>
<feature type="non-terminal residue" evidence="1">
    <location>
        <position position="35"/>
    </location>
</feature>
<reference evidence="1" key="1">
    <citation type="journal article" date="2014" name="Front. Microbiol.">
        <title>High frequency of phylogenetically diverse reductive dehalogenase-homologous genes in deep subseafloor sedimentary metagenomes.</title>
        <authorList>
            <person name="Kawai M."/>
            <person name="Futagami T."/>
            <person name="Toyoda A."/>
            <person name="Takaki Y."/>
            <person name="Nishi S."/>
            <person name="Hori S."/>
            <person name="Arai W."/>
            <person name="Tsubouchi T."/>
            <person name="Morono Y."/>
            <person name="Uchiyama I."/>
            <person name="Ito T."/>
            <person name="Fujiyama A."/>
            <person name="Inagaki F."/>
            <person name="Takami H."/>
        </authorList>
    </citation>
    <scope>NUCLEOTIDE SEQUENCE</scope>
    <source>
        <strain evidence="1">Expedition CK06-06</strain>
    </source>
</reference>
<gene>
    <name evidence="1" type="ORF">S01H1_75331</name>
</gene>
<sequence length="35" mass="4298">MSSTLDFIIKKNAEKFIGDTKNDLWRYREYLEKED</sequence>
<organism evidence="1">
    <name type="scientific">marine sediment metagenome</name>
    <dbReference type="NCBI Taxonomy" id="412755"/>
    <lineage>
        <taxon>unclassified sequences</taxon>
        <taxon>metagenomes</taxon>
        <taxon>ecological metagenomes</taxon>
    </lineage>
</organism>
<accession>X0XZ67</accession>
<proteinExistence type="predicted"/>